<feature type="signal peptide" evidence="5">
    <location>
        <begin position="1"/>
        <end position="25"/>
    </location>
</feature>
<keyword evidence="1 4" id="KW-0349">Heme</keyword>
<keyword evidence="8" id="KW-1185">Reference proteome</keyword>
<keyword evidence="2 4" id="KW-0479">Metal-binding</keyword>
<gene>
    <name evidence="7" type="ORF">DFR24_3705</name>
</gene>
<dbReference type="GO" id="GO:0009055">
    <property type="term" value="F:electron transfer activity"/>
    <property type="evidence" value="ECO:0007669"/>
    <property type="project" value="InterPro"/>
</dbReference>
<keyword evidence="3 4" id="KW-0408">Iron</keyword>
<sequence>MFRRTLAIGTLVIGVPALLSFLVNAQPPPEGIPADVEQPSAKSPAPLTADGAYSTEHYWPEAGKYPVPDEPYSLTLRSVSLEDLAARNILPLGIYKGTPELNARRDWFNAHFYDTLAAKKVWSDGAQHYTSEWQAPVTWKYAGIPQAAPPPCDKPQPTGYDAESCRYVNSLFKDVADKDKQKQYREQARRGRDVWFKGTFGNQDEIYLHFARTTPNGIKDIWYPWLDTRERATRFTKYGLINDPDCSAGDESTFWWDRCPDPHSSGVLGYRKYYADPTKDTAGKVVFDPKTAPYRDDELQKNLRFVVGHPCVQCHVGFDPTHPPKDPNEPEWDNLSATIGNQHIKQPEMFFQGTPKDALARIALEAGRHGTIDTSLVANDFQNNPGTQNNIMDFHNRIVREQLMKDPVTGELKKGLTQNVLKGGEDSVGDHLALIRVYVNIGMCTEECWTPNFPTPGSLFGESSHQRPFRITQCAKDCDAWNYADAKMPDLAAFLVTGGPTYLLKANDVDASPGGRYIDLGKVPTGRKIFARECATCHSSKVAPAATRADKAALERFYEGHVFGAEEYWQYEFAESERNSEEFKARHLANGRPKQFAEKGIYGQDWLGNDEPTAFNIVGTNSCRALHDNHNAGHIWEEFSSEDYKMRPSPGSVPVTIARMVPGLGGVKIGERKIEGGPGYLRNISLLSLWAHAPFLHNNAIGELTYLADNKTIDYTVKGRIAQFENAFDELMRSDNQTVTGHRPEKITRVSQDFKLAAREDGQGFIKLPVSKGTPLGYFTSLNPHRPLTMKCDDLVENKGHQFGVSLSAEDKLALREFLKLM</sequence>
<dbReference type="GO" id="GO:0020037">
    <property type="term" value="F:heme binding"/>
    <property type="evidence" value="ECO:0007669"/>
    <property type="project" value="InterPro"/>
</dbReference>
<dbReference type="Proteomes" id="UP000295341">
    <property type="component" value="Unassembled WGS sequence"/>
</dbReference>
<dbReference type="InterPro" id="IPR036909">
    <property type="entry name" value="Cyt_c-like_dom_sf"/>
</dbReference>
<dbReference type="EMBL" id="SOBT01000010">
    <property type="protein sequence ID" value="TDU26676.1"/>
    <property type="molecule type" value="Genomic_DNA"/>
</dbReference>
<accession>A0A4V3F583</accession>
<keyword evidence="5" id="KW-0732">Signal</keyword>
<dbReference type="AlphaFoldDB" id="A0A4V3F583"/>
<evidence type="ECO:0000256" key="1">
    <source>
        <dbReference type="ARBA" id="ARBA00022617"/>
    </source>
</evidence>
<evidence type="ECO:0000313" key="8">
    <source>
        <dbReference type="Proteomes" id="UP000295341"/>
    </source>
</evidence>
<evidence type="ECO:0000313" key="7">
    <source>
        <dbReference type="EMBL" id="TDU26676.1"/>
    </source>
</evidence>
<name>A0A4V3F583_9GAMM</name>
<dbReference type="InterPro" id="IPR009056">
    <property type="entry name" value="Cyt_c-like_dom"/>
</dbReference>
<reference evidence="7 8" key="1">
    <citation type="submission" date="2019-03" db="EMBL/GenBank/DDBJ databases">
        <title>Genomic Encyclopedia of Type Strains, Phase IV (KMG-IV): sequencing the most valuable type-strain genomes for metagenomic binning, comparative biology and taxonomic classification.</title>
        <authorList>
            <person name="Goeker M."/>
        </authorList>
    </citation>
    <scope>NUCLEOTIDE SEQUENCE [LARGE SCALE GENOMIC DNA]</scope>
    <source>
        <strain evidence="7 8">DSM 26377</strain>
    </source>
</reference>
<protein>
    <recommendedName>
        <fullName evidence="6">Cytochrome c domain-containing protein</fullName>
    </recommendedName>
</protein>
<proteinExistence type="predicted"/>
<dbReference type="GO" id="GO:0046872">
    <property type="term" value="F:metal ion binding"/>
    <property type="evidence" value="ECO:0007669"/>
    <property type="project" value="UniProtKB-KW"/>
</dbReference>
<comment type="caution">
    <text evidence="7">The sequence shown here is derived from an EMBL/GenBank/DDBJ whole genome shotgun (WGS) entry which is preliminary data.</text>
</comment>
<evidence type="ECO:0000256" key="3">
    <source>
        <dbReference type="ARBA" id="ARBA00023004"/>
    </source>
</evidence>
<dbReference type="PROSITE" id="PS51007">
    <property type="entry name" value="CYTC"/>
    <property type="match status" value="1"/>
</dbReference>
<evidence type="ECO:0000259" key="6">
    <source>
        <dbReference type="PROSITE" id="PS51007"/>
    </source>
</evidence>
<evidence type="ECO:0000256" key="4">
    <source>
        <dbReference type="PROSITE-ProRule" id="PRU00433"/>
    </source>
</evidence>
<evidence type="ECO:0000256" key="2">
    <source>
        <dbReference type="ARBA" id="ARBA00022723"/>
    </source>
</evidence>
<organism evidence="7 8">
    <name type="scientific">Panacagrimonas perspica</name>
    <dbReference type="NCBI Taxonomy" id="381431"/>
    <lineage>
        <taxon>Bacteria</taxon>
        <taxon>Pseudomonadati</taxon>
        <taxon>Pseudomonadota</taxon>
        <taxon>Gammaproteobacteria</taxon>
        <taxon>Nevskiales</taxon>
        <taxon>Nevskiaceae</taxon>
        <taxon>Panacagrimonas</taxon>
    </lineage>
</organism>
<dbReference type="SUPFAM" id="SSF46626">
    <property type="entry name" value="Cytochrome c"/>
    <property type="match status" value="1"/>
</dbReference>
<dbReference type="RefSeq" id="WP_133882855.1">
    <property type="nucleotide sequence ID" value="NZ_MWIN01000007.1"/>
</dbReference>
<feature type="domain" description="Cytochrome c" evidence="6">
    <location>
        <begin position="521"/>
        <end position="685"/>
    </location>
</feature>
<dbReference type="OrthoDB" id="9805202at2"/>
<feature type="chain" id="PRO_5030104817" description="Cytochrome c domain-containing protein" evidence="5">
    <location>
        <begin position="26"/>
        <end position="822"/>
    </location>
</feature>
<evidence type="ECO:0000256" key="5">
    <source>
        <dbReference type="SAM" id="SignalP"/>
    </source>
</evidence>